<dbReference type="RefSeq" id="XP_002114938.1">
    <property type="nucleotide sequence ID" value="XM_002114902.1"/>
</dbReference>
<dbReference type="Gene3D" id="1.20.930.10">
    <property type="entry name" value="Conserved domain common to transcription factors TFIIS, elongin A, CRSP70"/>
    <property type="match status" value="1"/>
</dbReference>
<evidence type="ECO:0000313" key="6">
    <source>
        <dbReference type="EMBL" id="EDV22394.1"/>
    </source>
</evidence>
<dbReference type="PROSITE" id="PS51319">
    <property type="entry name" value="TFIIS_N"/>
    <property type="match status" value="1"/>
</dbReference>
<dbReference type="SMART" id="SM00509">
    <property type="entry name" value="TFS2N"/>
    <property type="match status" value="1"/>
</dbReference>
<protein>
    <recommendedName>
        <fullName evidence="5">TFIIS N-terminal domain-containing protein</fullName>
    </recommendedName>
</protein>
<dbReference type="PANTHER" id="PTHR15141">
    <property type="entry name" value="TRANSCRIPTION ELONGATION FACTOR B POLYPEPTIDE 3"/>
    <property type="match status" value="1"/>
</dbReference>
<dbReference type="HOGENOM" id="CLU_740409_0_0_1"/>
<dbReference type="InterPro" id="IPR017923">
    <property type="entry name" value="TFIIS_N"/>
</dbReference>
<dbReference type="CTD" id="6756151"/>
<dbReference type="FunCoup" id="B3S438">
    <property type="interactions" value="1545"/>
</dbReference>
<reference evidence="6 7" key="1">
    <citation type="journal article" date="2008" name="Nature">
        <title>The Trichoplax genome and the nature of placozoans.</title>
        <authorList>
            <person name="Srivastava M."/>
            <person name="Begovic E."/>
            <person name="Chapman J."/>
            <person name="Putnam N.H."/>
            <person name="Hellsten U."/>
            <person name="Kawashima T."/>
            <person name="Kuo A."/>
            <person name="Mitros T."/>
            <person name="Salamov A."/>
            <person name="Carpenter M.L."/>
            <person name="Signorovitch A.Y."/>
            <person name="Moreno M.A."/>
            <person name="Kamm K."/>
            <person name="Grimwood J."/>
            <person name="Schmutz J."/>
            <person name="Shapiro H."/>
            <person name="Grigoriev I.V."/>
            <person name="Buss L.W."/>
            <person name="Schierwater B."/>
            <person name="Dellaporta S.L."/>
            <person name="Rokhsar D.S."/>
        </authorList>
    </citation>
    <scope>NUCLEOTIDE SEQUENCE [LARGE SCALE GENOMIC DNA]</scope>
    <source>
        <strain evidence="6 7">Grell-BS-1999</strain>
    </source>
</reference>
<dbReference type="Pfam" id="PF06881">
    <property type="entry name" value="Elongin_A"/>
    <property type="match status" value="1"/>
</dbReference>
<dbReference type="InterPro" id="IPR051870">
    <property type="entry name" value="Elongin-A_domain"/>
</dbReference>
<dbReference type="Proteomes" id="UP000009022">
    <property type="component" value="Unassembled WGS sequence"/>
</dbReference>
<evidence type="ECO:0000256" key="3">
    <source>
        <dbReference type="PROSITE-ProRule" id="PRU00649"/>
    </source>
</evidence>
<dbReference type="GeneID" id="6756151"/>
<comment type="subcellular location">
    <subcellularLocation>
        <location evidence="1 3">Nucleus</location>
    </subcellularLocation>
</comment>
<dbReference type="STRING" id="10228.B3S438"/>
<evidence type="ECO:0000256" key="2">
    <source>
        <dbReference type="ARBA" id="ARBA00023242"/>
    </source>
</evidence>
<keyword evidence="2 3" id="KW-0539">Nucleus</keyword>
<dbReference type="EMBL" id="DS985249">
    <property type="protein sequence ID" value="EDV22394.1"/>
    <property type="molecule type" value="Genomic_DNA"/>
</dbReference>
<feature type="domain" description="TFIIS N-terminal" evidence="5">
    <location>
        <begin position="7"/>
        <end position="83"/>
    </location>
</feature>
<keyword evidence="7" id="KW-1185">Reference proteome</keyword>
<dbReference type="InParanoid" id="B3S438"/>
<feature type="region of interest" description="Disordered" evidence="4">
    <location>
        <begin position="83"/>
        <end position="139"/>
    </location>
</feature>
<evidence type="ECO:0000313" key="7">
    <source>
        <dbReference type="Proteomes" id="UP000009022"/>
    </source>
</evidence>
<dbReference type="Gene3D" id="6.10.250.3180">
    <property type="match status" value="1"/>
</dbReference>
<proteinExistence type="predicted"/>
<dbReference type="Pfam" id="PF08711">
    <property type="entry name" value="Med26"/>
    <property type="match status" value="1"/>
</dbReference>
<feature type="compositionally biased region" description="Basic and acidic residues" evidence="4">
    <location>
        <begin position="121"/>
        <end position="135"/>
    </location>
</feature>
<evidence type="ECO:0000259" key="5">
    <source>
        <dbReference type="PROSITE" id="PS51319"/>
    </source>
</evidence>
<dbReference type="SUPFAM" id="SSF47676">
    <property type="entry name" value="Conserved domain common to transcription factors TFIIS, elongin A, CRSP70"/>
    <property type="match status" value="1"/>
</dbReference>
<feature type="compositionally biased region" description="Polar residues" evidence="4">
    <location>
        <begin position="83"/>
        <end position="110"/>
    </location>
</feature>
<dbReference type="OrthoDB" id="21513at2759"/>
<sequence length="374" mass="42533">MASVREKRIQKILQIKDRLTSKNITKKQIIGLFRELDEIPITYQLLKTTLIGKAVNKLKKHDDPIGKVASRIVDKWKKMASESIATPSTQVAANVTSNSKSEQLKTSRTPANVFGKVQGSHSERDNRSSNPDRRSSGIRHVKVDMPPIVNICPPVPAKKVKKAAPIDSGMNPATVKKYEMTPVFSGRKSHKLQVQSLFDLCMDVLCENIDYIYELGPAVSYDIIAPVLSRCSAKQLSHIEQYNPHLIDETDELWKIHCQRDFKGCEISGHDIWKNLYKAKTEEREDKFKRVTANIAASMAHKRQGMEKNKPTVISIPRKLHRGETKRRHVIPFKEGKSERLVNYDLVEYDSMRNFNYVGMMVNLDHCVISCAPN</sequence>
<dbReference type="CDD" id="cd00183">
    <property type="entry name" value="TFIIS_I"/>
    <property type="match status" value="1"/>
</dbReference>
<dbReference type="AlphaFoldDB" id="B3S438"/>
<dbReference type="InterPro" id="IPR003617">
    <property type="entry name" value="TFIIS/CRSP70_N_sub"/>
</dbReference>
<gene>
    <name evidence="6" type="ORF">TRIADDRAFT_58942</name>
</gene>
<dbReference type="KEGG" id="tad:TRIADDRAFT_58942"/>
<dbReference type="GO" id="GO:0006368">
    <property type="term" value="P:transcription elongation by RNA polymerase II"/>
    <property type="evidence" value="ECO:0007669"/>
    <property type="project" value="InterPro"/>
</dbReference>
<evidence type="ECO:0000256" key="1">
    <source>
        <dbReference type="ARBA" id="ARBA00004123"/>
    </source>
</evidence>
<name>B3S438_TRIAD</name>
<accession>B3S438</accession>
<dbReference type="OMA" id="ETWAKMY"/>
<dbReference type="PhylomeDB" id="B3S438"/>
<dbReference type="GO" id="GO:0070449">
    <property type="term" value="C:elongin complex"/>
    <property type="evidence" value="ECO:0007669"/>
    <property type="project" value="InterPro"/>
</dbReference>
<evidence type="ECO:0000256" key="4">
    <source>
        <dbReference type="SAM" id="MobiDB-lite"/>
    </source>
</evidence>
<dbReference type="InterPro" id="IPR010684">
    <property type="entry name" value="RNA_pol_II_trans_fac_SIII_A"/>
</dbReference>
<dbReference type="eggNOG" id="KOG2821">
    <property type="taxonomic scope" value="Eukaryota"/>
</dbReference>
<dbReference type="InterPro" id="IPR035441">
    <property type="entry name" value="TFIIS/LEDGF_dom_sf"/>
</dbReference>
<organism evidence="6 7">
    <name type="scientific">Trichoplax adhaerens</name>
    <name type="common">Trichoplax reptans</name>
    <dbReference type="NCBI Taxonomy" id="10228"/>
    <lineage>
        <taxon>Eukaryota</taxon>
        <taxon>Metazoa</taxon>
        <taxon>Placozoa</taxon>
        <taxon>Uniplacotomia</taxon>
        <taxon>Trichoplacea</taxon>
        <taxon>Trichoplacidae</taxon>
        <taxon>Trichoplax</taxon>
    </lineage>
</organism>
<dbReference type="PANTHER" id="PTHR15141:SF76">
    <property type="entry name" value="TRANSCRIPTION ELONGATION FACTOR B POLYPEPTIDE 3"/>
    <property type="match status" value="1"/>
</dbReference>